<organism evidence="1 2">
    <name type="scientific">Rhodopirellula islandica</name>
    <dbReference type="NCBI Taxonomy" id="595434"/>
    <lineage>
        <taxon>Bacteria</taxon>
        <taxon>Pseudomonadati</taxon>
        <taxon>Planctomycetota</taxon>
        <taxon>Planctomycetia</taxon>
        <taxon>Pirellulales</taxon>
        <taxon>Pirellulaceae</taxon>
        <taxon>Rhodopirellula</taxon>
    </lineage>
</organism>
<proteinExistence type="predicted"/>
<reference evidence="1" key="1">
    <citation type="submission" date="2015-05" db="EMBL/GenBank/DDBJ databases">
        <title>Permanent draft genome of Rhodopirellula islandicus K833.</title>
        <authorList>
            <person name="Kizina J."/>
            <person name="Richter M."/>
            <person name="Glockner F.O."/>
            <person name="Harder J."/>
        </authorList>
    </citation>
    <scope>NUCLEOTIDE SEQUENCE [LARGE SCALE GENOMIC DNA]</scope>
    <source>
        <strain evidence="1">K833</strain>
    </source>
</reference>
<protein>
    <submittedName>
        <fullName evidence="1">Uncharacterized protein</fullName>
    </submittedName>
</protein>
<gene>
    <name evidence="1" type="ORF">RISK_003673</name>
</gene>
<sequence>MALACEGCLHWKTNLGIFLFGSDGGHRDVLHFTLVSSTPRDQ</sequence>
<name>A0A0J1BBT6_RHOIS</name>
<dbReference type="EMBL" id="LECT01000029">
    <property type="protein sequence ID" value="KLU04087.1"/>
    <property type="molecule type" value="Genomic_DNA"/>
</dbReference>
<accession>A0A0J1BBT6</accession>
<dbReference type="AlphaFoldDB" id="A0A0J1BBT6"/>
<dbReference type="Proteomes" id="UP000036367">
    <property type="component" value="Unassembled WGS sequence"/>
</dbReference>
<evidence type="ECO:0000313" key="2">
    <source>
        <dbReference type="Proteomes" id="UP000036367"/>
    </source>
</evidence>
<keyword evidence="2" id="KW-1185">Reference proteome</keyword>
<evidence type="ECO:0000313" key="1">
    <source>
        <dbReference type="EMBL" id="KLU04087.1"/>
    </source>
</evidence>
<comment type="caution">
    <text evidence="1">The sequence shown here is derived from an EMBL/GenBank/DDBJ whole genome shotgun (WGS) entry which is preliminary data.</text>
</comment>